<dbReference type="GO" id="GO:0008380">
    <property type="term" value="P:RNA splicing"/>
    <property type="evidence" value="ECO:0007669"/>
    <property type="project" value="UniProtKB-KW"/>
</dbReference>
<feature type="coiled-coil region" evidence="6">
    <location>
        <begin position="233"/>
        <end position="260"/>
    </location>
</feature>
<evidence type="ECO:0000256" key="4">
    <source>
        <dbReference type="ARBA" id="ARBA00023187"/>
    </source>
</evidence>
<dbReference type="EMBL" id="OY731404">
    <property type="protein sequence ID" value="CAJ1967275.1"/>
    <property type="molecule type" value="Genomic_DNA"/>
</dbReference>
<dbReference type="Proteomes" id="UP001189624">
    <property type="component" value="Chromosome 7"/>
</dbReference>
<feature type="region of interest" description="Disordered" evidence="7">
    <location>
        <begin position="1760"/>
        <end position="1813"/>
    </location>
</feature>
<comment type="subcellular location">
    <subcellularLocation>
        <location evidence="1">Nucleus</location>
    </subcellularLocation>
</comment>
<protein>
    <recommendedName>
        <fullName evidence="8">Virilizer N-terminal domain-containing protein</fullName>
    </recommendedName>
</protein>
<feature type="compositionally biased region" description="Polar residues" evidence="7">
    <location>
        <begin position="1765"/>
        <end position="1794"/>
    </location>
</feature>
<feature type="region of interest" description="Disordered" evidence="7">
    <location>
        <begin position="2080"/>
        <end position="2109"/>
    </location>
</feature>
<feature type="region of interest" description="Disordered" evidence="7">
    <location>
        <begin position="1958"/>
        <end position="2064"/>
    </location>
</feature>
<dbReference type="PANTHER" id="PTHR23185">
    <property type="entry name" value="PROTEIN VIRILIZER HOMOLOG"/>
    <property type="match status" value="1"/>
</dbReference>
<dbReference type="GO" id="GO:0005634">
    <property type="term" value="C:nucleus"/>
    <property type="evidence" value="ECO:0007669"/>
    <property type="project" value="UniProtKB-SubCell"/>
</dbReference>
<feature type="compositionally biased region" description="Pro residues" evidence="7">
    <location>
        <begin position="1980"/>
        <end position="1991"/>
    </location>
</feature>
<keyword evidence="3" id="KW-0507">mRNA processing</keyword>
<keyword evidence="4" id="KW-0508">mRNA splicing</keyword>
<dbReference type="GO" id="GO:0036396">
    <property type="term" value="C:RNA N6-methyladenosine methyltransferase complex"/>
    <property type="evidence" value="ECO:0007669"/>
    <property type="project" value="TreeGrafter"/>
</dbReference>
<proteinExistence type="inferred from homology"/>
<feature type="compositionally biased region" description="Basic and acidic residues" evidence="7">
    <location>
        <begin position="1694"/>
        <end position="1708"/>
    </location>
</feature>
<feature type="compositionally biased region" description="Polar residues" evidence="7">
    <location>
        <begin position="2054"/>
        <end position="2064"/>
    </location>
</feature>
<evidence type="ECO:0000256" key="6">
    <source>
        <dbReference type="SAM" id="Coils"/>
    </source>
</evidence>
<dbReference type="Pfam" id="PF15912">
    <property type="entry name" value="VIR_N"/>
    <property type="match status" value="1"/>
</dbReference>
<gene>
    <name evidence="9" type="ORF">AYBTSS11_LOCUS21092</name>
</gene>
<keyword evidence="10" id="KW-1185">Reference proteome</keyword>
<feature type="compositionally biased region" description="Pro residues" evidence="7">
    <location>
        <begin position="2092"/>
        <end position="2107"/>
    </location>
</feature>
<dbReference type="Gramene" id="rna-AYBTSS11_LOCUS21092">
    <property type="protein sequence ID" value="CAJ1967275.1"/>
    <property type="gene ID" value="gene-AYBTSS11_LOCUS21092"/>
</dbReference>
<accession>A0AA86VI75</accession>
<feature type="region of interest" description="Disordered" evidence="7">
    <location>
        <begin position="1571"/>
        <end position="1629"/>
    </location>
</feature>
<evidence type="ECO:0000256" key="7">
    <source>
        <dbReference type="SAM" id="MobiDB-lite"/>
    </source>
</evidence>
<organism evidence="9 10">
    <name type="scientific">Sphenostylis stenocarpa</name>
    <dbReference type="NCBI Taxonomy" id="92480"/>
    <lineage>
        <taxon>Eukaryota</taxon>
        <taxon>Viridiplantae</taxon>
        <taxon>Streptophyta</taxon>
        <taxon>Embryophyta</taxon>
        <taxon>Tracheophyta</taxon>
        <taxon>Spermatophyta</taxon>
        <taxon>Magnoliopsida</taxon>
        <taxon>eudicotyledons</taxon>
        <taxon>Gunneridae</taxon>
        <taxon>Pentapetalae</taxon>
        <taxon>rosids</taxon>
        <taxon>fabids</taxon>
        <taxon>Fabales</taxon>
        <taxon>Fabaceae</taxon>
        <taxon>Papilionoideae</taxon>
        <taxon>50 kb inversion clade</taxon>
        <taxon>NPAAA clade</taxon>
        <taxon>indigoferoid/millettioid clade</taxon>
        <taxon>Phaseoleae</taxon>
        <taxon>Sphenostylis</taxon>
    </lineage>
</organism>
<evidence type="ECO:0000313" key="10">
    <source>
        <dbReference type="Proteomes" id="UP001189624"/>
    </source>
</evidence>
<evidence type="ECO:0000256" key="3">
    <source>
        <dbReference type="ARBA" id="ARBA00022664"/>
    </source>
</evidence>
<dbReference type="PANTHER" id="PTHR23185:SF0">
    <property type="entry name" value="PROTEIN VIRILIZER HOMOLOG"/>
    <property type="match status" value="1"/>
</dbReference>
<feature type="region of interest" description="Disordered" evidence="7">
    <location>
        <begin position="1686"/>
        <end position="1708"/>
    </location>
</feature>
<reference evidence="9" key="1">
    <citation type="submission" date="2023-10" db="EMBL/GenBank/DDBJ databases">
        <authorList>
            <person name="Domelevo Entfellner J.-B."/>
        </authorList>
    </citation>
    <scope>NUCLEOTIDE SEQUENCE</scope>
</reference>
<keyword evidence="6" id="KW-0175">Coiled coil</keyword>
<feature type="domain" description="Virilizer N-terminal" evidence="8">
    <location>
        <begin position="8"/>
        <end position="121"/>
    </location>
</feature>
<name>A0AA86VI75_9FABA</name>
<dbReference type="InterPro" id="IPR026736">
    <property type="entry name" value="Virilizer"/>
</dbReference>
<sequence length="2225" mass="245280">MGRPEPCVLFSQTFVHPHLDEYVDEVIFSEPIVITACEFLEQSASSVAQAVSLVGATSPPSFAIEVFVHCEGETRFRRLCQPFLYSQSSSNVLEVEAVVTSHLVVRGSYRSLSLVIYGNTAEDLGQFNIDIDDNALTDLVDSTEGKLEDLPPALRSTNFTIYDSRSSLSVLSIPVPATYISLEVNLFLQLMLKILEFSELGDAGHKIVNTVVSAISSYISSDICESISGRYQMSKRSENLEELQSAVNEARKELLEVYKVLHKKNRIESSECSSEGNYLEMNAEMLDSETLVDMFNQYFHLPRHSSCIGDHCLSQMEHVLLGLSMAYLLCSGRESGFQFVSNGGMEQLAVFFSKDGQNSTTIMLLLLGVIERATRYSVGCEAFLGWWPRDDKSIPSGISEGYSHLVKLILSKPRHDIASLATYLLHRLRFYEIASRYESAVLSVLENISTVGRVTDVTLSMLSSAEILLRKLLKLINSRGPIEDPSPIACASRSLIIGQTDGLLSYKTTSSLISSSSCCFSDCDIDSHLLGLLKERGFLSLSTALLSSSILRVERGQVMEIFMDVTSSIEAVILSFLFSRSGLIFLLQDPELSSTLIQALRGGHRGNKENCIPLRYASILISKGFFCSPLEIGMIIEMHLKMASATDSLLSVNPQSEEFLWVVWELSTLSRTDCGRQALLALGNFPEAVTILIEALSSIKESESVGKNSGSSAVNLTIFHSAAEIIEAIVTDSTSSSLGSWIGHALELHRALHFSSPGSNRKDAPSRLLEWIDAGVVYHKHGGIGLLRYAAVLASGGDAQLTSTSILVSDLTDVENVVGESSSGSDINVMENLGKFISEKSFDGVILRDSSLAQLTTALRILSFISENPTVAATLYDEGAVIVIYAILVNCRFMLERSSNNYDYLVDEGTECNTTSDLLLERNRELNIVDLLVPSLVLLITLLQKLQDILALFSCLGLDIYVWANVQIGSSRSTLVLKLATSLEFDFRHLAPVYIEFCLEEWVIKSRMLPPHYDTGPKLAACAADLSSPYPDYAIGYGAVCHLIASALAFWPVHGWTPGLFNTLLASVQSSSLLTLGPKETCSLLYLLSDLFPEEDIWLWTSGMPLLTARRMLAIGTILGPQKERHVNWYLESGHLEKLVGQLAPHLDKIAEIIQHYAISALGVIQDLLRVFVIRISCQNPKYASMLIKPVLSSIIHHVSESSLPSDTDAYKVWRLLDFLVSLLEHPLGKVLLLREGSLQMLTKLLDRCFVIIDVNGKQTPDKSSAKCTFNIFSWCLPIFKFITLLFHSETSQYYPRRHDFKNFEKLSNEDCALILRNILRSCQVLPVGKELLACLTAFKELASCGEGRIAFVATNLEIHSHAYELEPLKGERNVNYSVSSVAEWRKCPPLLSCWMKLLRSIDETKEGLSTYAIEAVYALCVGSILFCINEDSLDSDRVVALKYLFGISDDMTRSVGFPEENINYILEFSALLSSKAAMDDCLVSESVKSLSLVLERPAGSLKFEDAVLPQYEALVFNTHQLLENSVEKIDDHLYIGGLGDKFLWECPEILPDRLTQTNLAAKRKLPSMDGSVTRRARGESFQGDISSHNAFSRGAAQSTVSSGPTRRDAFRQRKPNTSRPPSMHVDDYVARERNVEGVTNVISVPRAGSTGGRPPSIHVDEFMARQRERQNPSATVVGEAVGHLKNASPVKPADAEKSNKSKQLKTDLDDDLQGIDIVFDGEESDPDDKLLFPHLDDNLQQPAPVIVEQSSPHSIVEETESDVVDSSQFSQMGTPLRSNIDENAQSEFSSKMSGSRPDVSLTRESSVSSDRKYVEQVDDLKNVQVKPSGRYDSAASNTSFPMSLYNNPSTAMQFPADSRMVSQNYLLKNSPQHGGIVTGSQGLYDQRFLPNQPPLPPMPPPPTISPIMSHALDSVPSQSSSFVNSQAGTQRPVAFQVQSDYPSPFINVSTAAALASSVPMPDSKYSRSSVSSPGGPNRVAPPLPPTPPPFASSQYNLPSVKTSTSQPSIYNQTSMGTTELSQASIASSGARLSSYPTPPMGFSRPASMPLTMFGNTPNQQQADNQPSILQNVSLPPASFQSMHSVTQLQPLQPPQLTRPPQPPQLLRPPVQGLQQLEQGLAVQSNVQVHQLQMLQQSQIPSMQTYYQAQQQQFSHEQLQPQVEYTQQPGDGQSQQQPDAGMSLHEYFKSPEAIQSLLRDRDKLCQLLEQHPKLMQMLQERLGQL</sequence>
<dbReference type="GO" id="GO:0003723">
    <property type="term" value="F:RNA binding"/>
    <property type="evidence" value="ECO:0007669"/>
    <property type="project" value="TreeGrafter"/>
</dbReference>
<keyword evidence="5" id="KW-0539">Nucleus</keyword>
<evidence type="ECO:0000259" key="8">
    <source>
        <dbReference type="Pfam" id="PF15912"/>
    </source>
</evidence>
<dbReference type="InterPro" id="IPR031801">
    <property type="entry name" value="VIR_N"/>
</dbReference>
<evidence type="ECO:0000313" key="9">
    <source>
        <dbReference type="EMBL" id="CAJ1967275.1"/>
    </source>
</evidence>
<evidence type="ECO:0000256" key="1">
    <source>
        <dbReference type="ARBA" id="ARBA00004123"/>
    </source>
</evidence>
<feature type="compositionally biased region" description="Polar residues" evidence="7">
    <location>
        <begin position="1992"/>
        <end position="2036"/>
    </location>
</feature>
<feature type="compositionally biased region" description="Polar residues" evidence="7">
    <location>
        <begin position="1584"/>
        <end position="1605"/>
    </location>
</feature>
<comment type="similarity">
    <text evidence="2">Belongs to the vir family.</text>
</comment>
<dbReference type="GO" id="GO:0006397">
    <property type="term" value="P:mRNA processing"/>
    <property type="evidence" value="ECO:0007669"/>
    <property type="project" value="UniProtKB-KW"/>
</dbReference>
<evidence type="ECO:0000256" key="2">
    <source>
        <dbReference type="ARBA" id="ARBA00008371"/>
    </source>
</evidence>
<evidence type="ECO:0000256" key="5">
    <source>
        <dbReference type="ARBA" id="ARBA00023242"/>
    </source>
</evidence>